<reference evidence="1" key="1">
    <citation type="submission" date="2021-02" db="EMBL/GenBank/DDBJ databases">
        <authorList>
            <consortium name="DOE Joint Genome Institute"/>
            <person name="Ahrendt S."/>
            <person name="Looney B.P."/>
            <person name="Miyauchi S."/>
            <person name="Morin E."/>
            <person name="Drula E."/>
            <person name="Courty P.E."/>
            <person name="Chicoki N."/>
            <person name="Fauchery L."/>
            <person name="Kohler A."/>
            <person name="Kuo A."/>
            <person name="Labutti K."/>
            <person name="Pangilinan J."/>
            <person name="Lipzen A."/>
            <person name="Riley R."/>
            <person name="Andreopoulos W."/>
            <person name="He G."/>
            <person name="Johnson J."/>
            <person name="Barry K.W."/>
            <person name="Grigoriev I.V."/>
            <person name="Nagy L."/>
            <person name="Hibbett D."/>
            <person name="Henrissat B."/>
            <person name="Matheny P.B."/>
            <person name="Labbe J."/>
            <person name="Martin F."/>
        </authorList>
    </citation>
    <scope>NUCLEOTIDE SEQUENCE</scope>
    <source>
        <strain evidence="1">FP105234-sp</strain>
    </source>
</reference>
<dbReference type="EMBL" id="MU276143">
    <property type="protein sequence ID" value="KAI0041114.1"/>
    <property type="molecule type" value="Genomic_DNA"/>
</dbReference>
<gene>
    <name evidence="1" type="ORF">FA95DRAFT_1611267</name>
</gene>
<organism evidence="1 2">
    <name type="scientific">Auriscalpium vulgare</name>
    <dbReference type="NCBI Taxonomy" id="40419"/>
    <lineage>
        <taxon>Eukaryota</taxon>
        <taxon>Fungi</taxon>
        <taxon>Dikarya</taxon>
        <taxon>Basidiomycota</taxon>
        <taxon>Agaricomycotina</taxon>
        <taxon>Agaricomycetes</taxon>
        <taxon>Russulales</taxon>
        <taxon>Auriscalpiaceae</taxon>
        <taxon>Auriscalpium</taxon>
    </lineage>
</organism>
<reference evidence="1" key="2">
    <citation type="journal article" date="2022" name="New Phytol.">
        <title>Evolutionary transition to the ectomycorrhizal habit in the genomes of a hyperdiverse lineage of mushroom-forming fungi.</title>
        <authorList>
            <person name="Looney B."/>
            <person name="Miyauchi S."/>
            <person name="Morin E."/>
            <person name="Drula E."/>
            <person name="Courty P.E."/>
            <person name="Kohler A."/>
            <person name="Kuo A."/>
            <person name="LaButti K."/>
            <person name="Pangilinan J."/>
            <person name="Lipzen A."/>
            <person name="Riley R."/>
            <person name="Andreopoulos W."/>
            <person name="He G."/>
            <person name="Johnson J."/>
            <person name="Nolan M."/>
            <person name="Tritt A."/>
            <person name="Barry K.W."/>
            <person name="Grigoriev I.V."/>
            <person name="Nagy L.G."/>
            <person name="Hibbett D."/>
            <person name="Henrissat B."/>
            <person name="Matheny P.B."/>
            <person name="Labbe J."/>
            <person name="Martin F.M."/>
        </authorList>
    </citation>
    <scope>NUCLEOTIDE SEQUENCE</scope>
    <source>
        <strain evidence="1">FP105234-sp</strain>
    </source>
</reference>
<accession>A0ACB8RAK4</accession>
<comment type="caution">
    <text evidence="1">The sequence shown here is derived from an EMBL/GenBank/DDBJ whole genome shotgun (WGS) entry which is preliminary data.</text>
</comment>
<proteinExistence type="predicted"/>
<evidence type="ECO:0000313" key="2">
    <source>
        <dbReference type="Proteomes" id="UP000814033"/>
    </source>
</evidence>
<dbReference type="Proteomes" id="UP000814033">
    <property type="component" value="Unassembled WGS sequence"/>
</dbReference>
<sequence length="520" mass="58392">MSYILSSVPPQTAFSTLIVALVLAGVLYSSIVGRRKDINPPGPSGNASRELASGQTVAVFNRWRKEYGPIFSFNLGFKKVIVLNNAKATTDLLVKRGDIYSNRPRLVVAHEILSGSMRGLSMQYGDMWKKWRKMQHAGMNGRAALAHREHQSLESTVLLRDLLRTVDVDEHNNLLQRFATSVVLGISYGRRVRNLDDEMVKQNYMALQEYQRANSPGRYLVETWPILLWLPKPLQWFRPPLESIRRKDTNTYLTFFRNVKSRFAAGIAKDCMAVSAIANSKAGSDDLSEVEVAYALSAPFSAGIDTTLATLQYAIVFALLYPEALKKAQVELDAVVGHGRLPTFDDEKSLPYLSAFIKETTRFRPVVPLAVPHAATADNVYEDYNIRKGTVVYGNIDALCRDSTAFSNPEVFTPERFLITSEAGQDKIDPRYVDFNLPFGFGRRICPGMQVALQSSLFWAFDILPPASGILPDPDKYTNVGLTRGPEPFNYRVRPRHVDVAKILEEEGAEADVRLKEWEY</sequence>
<keyword evidence="2" id="KW-1185">Reference proteome</keyword>
<evidence type="ECO:0000313" key="1">
    <source>
        <dbReference type="EMBL" id="KAI0041114.1"/>
    </source>
</evidence>
<protein>
    <submittedName>
        <fullName evidence="1">Cytochrome P450</fullName>
    </submittedName>
</protein>
<name>A0ACB8RAK4_9AGAM</name>